<sequence length="223" mass="24969">MKTRIGCLHAHYSNIGYIEKELTDENVELVHFVDPGLMFRISSAGNQHFTGIQERVASQLEWISQSDVDAVLITCTNYIALLQGVQLPLTVPVIKIDEPFFGGVCDVEEPQILLFTNPATVAGTMERLDEYARRHGKSIKVEVRVIENTFDLIMQGNKEAYDTEISKYIQGLTLTNPNQVISVAQLSMVDAARHVEAEMNVRILNPLTALVTHMQSTVLEKNK</sequence>
<protein>
    <recommendedName>
        <fullName evidence="3">Asp/Glu racemase</fullName>
    </recommendedName>
</protein>
<dbReference type="InterPro" id="IPR053714">
    <property type="entry name" value="Iso_Racemase_Enz_sf"/>
</dbReference>
<evidence type="ECO:0008006" key="3">
    <source>
        <dbReference type="Google" id="ProtNLM"/>
    </source>
</evidence>
<name>A0ABR5A001_9BACL</name>
<evidence type="ECO:0000313" key="1">
    <source>
        <dbReference type="EMBL" id="KIL34366.1"/>
    </source>
</evidence>
<reference evidence="1 2" key="1">
    <citation type="submission" date="2014-12" db="EMBL/GenBank/DDBJ databases">
        <title>Draft genome sequence of Cohnella kolymensis strain B-2846.</title>
        <authorList>
            <person name="Karlyshev A.V."/>
            <person name="Kudryashova E.B."/>
        </authorList>
    </citation>
    <scope>NUCLEOTIDE SEQUENCE [LARGE SCALE GENOMIC DNA]</scope>
    <source>
        <strain evidence="1 2">VKM B-2846</strain>
    </source>
</reference>
<proteinExistence type="predicted"/>
<keyword evidence="2" id="KW-1185">Reference proteome</keyword>
<dbReference type="RefSeq" id="WP_041067367.1">
    <property type="nucleotide sequence ID" value="NZ_JXAL01000033.1"/>
</dbReference>
<organism evidence="1 2">
    <name type="scientific">Cohnella kolymensis</name>
    <dbReference type="NCBI Taxonomy" id="1590652"/>
    <lineage>
        <taxon>Bacteria</taxon>
        <taxon>Bacillati</taxon>
        <taxon>Bacillota</taxon>
        <taxon>Bacilli</taxon>
        <taxon>Bacillales</taxon>
        <taxon>Paenibacillaceae</taxon>
        <taxon>Cohnella</taxon>
    </lineage>
</organism>
<dbReference type="Gene3D" id="3.40.50.12500">
    <property type="match status" value="1"/>
</dbReference>
<dbReference type="EMBL" id="JXAL01000033">
    <property type="protein sequence ID" value="KIL34366.1"/>
    <property type="molecule type" value="Genomic_DNA"/>
</dbReference>
<accession>A0ABR5A001</accession>
<gene>
    <name evidence="1" type="ORF">SD71_20260</name>
</gene>
<evidence type="ECO:0000313" key="2">
    <source>
        <dbReference type="Proteomes" id="UP000054526"/>
    </source>
</evidence>
<comment type="caution">
    <text evidence="1">The sequence shown here is derived from an EMBL/GenBank/DDBJ whole genome shotgun (WGS) entry which is preliminary data.</text>
</comment>
<dbReference type="Proteomes" id="UP000054526">
    <property type="component" value="Unassembled WGS sequence"/>
</dbReference>